<dbReference type="RefSeq" id="WP_232189852.1">
    <property type="nucleotide sequence ID" value="NZ_JAIOAP010000024.1"/>
</dbReference>
<name>A0ABV1L3C9_9BACL</name>
<dbReference type="EMBL" id="JASKHM010000025">
    <property type="protein sequence ID" value="MEQ4486771.1"/>
    <property type="molecule type" value="Genomic_DNA"/>
</dbReference>
<sequence>MEKIEIEQQKSTLINSYLFAFFIKTNRELDYAIIAVEKEQLSKLCIIDMIVSDPMDAPDYLIRLRRSCAAAL</sequence>
<gene>
    <name evidence="1" type="ORF">QJS35_30775</name>
</gene>
<evidence type="ECO:0000313" key="1">
    <source>
        <dbReference type="EMBL" id="MEQ4486771.1"/>
    </source>
</evidence>
<protein>
    <submittedName>
        <fullName evidence="1">Uncharacterized protein</fullName>
    </submittedName>
</protein>
<proteinExistence type="predicted"/>
<organism evidence="1 2">
    <name type="scientific">Cohnella silvisoli</name>
    <dbReference type="NCBI Taxonomy" id="2873699"/>
    <lineage>
        <taxon>Bacteria</taxon>
        <taxon>Bacillati</taxon>
        <taxon>Bacillota</taxon>
        <taxon>Bacilli</taxon>
        <taxon>Bacillales</taxon>
        <taxon>Paenibacillaceae</taxon>
        <taxon>Cohnella</taxon>
    </lineage>
</organism>
<dbReference type="Proteomes" id="UP001493487">
    <property type="component" value="Unassembled WGS sequence"/>
</dbReference>
<comment type="caution">
    <text evidence="1">The sequence shown here is derived from an EMBL/GenBank/DDBJ whole genome shotgun (WGS) entry which is preliminary data.</text>
</comment>
<accession>A0ABV1L3C9</accession>
<reference evidence="1 2" key="1">
    <citation type="journal article" date="2023" name="Genome Announc.">
        <title>Pan-Genome Analyses of the Genus Cohnella and Proposal of the Novel Species Cohnella silvisoli sp. nov., Isolated from Forest Soil.</title>
        <authorList>
            <person name="Wang C."/>
            <person name="Mao L."/>
            <person name="Bao G."/>
            <person name="Zhu H."/>
        </authorList>
    </citation>
    <scope>NUCLEOTIDE SEQUENCE [LARGE SCALE GENOMIC DNA]</scope>
    <source>
        <strain evidence="1 2">NL03-T5-1</strain>
    </source>
</reference>
<evidence type="ECO:0000313" key="2">
    <source>
        <dbReference type="Proteomes" id="UP001493487"/>
    </source>
</evidence>
<keyword evidence="2" id="KW-1185">Reference proteome</keyword>